<dbReference type="Proteomes" id="UP001177744">
    <property type="component" value="Unassembled WGS sequence"/>
</dbReference>
<sequence length="77" mass="8616">MLTWFTRQTEELNQEVAGHTEKKPISKTEVTHRSGDQASVQLSMKATLEGMLAETQACFRAQLTDPGAYQQYPSLAE</sequence>
<organism evidence="1 2">
    <name type="scientific">Cnephaeus nilssonii</name>
    <name type="common">Northern bat</name>
    <name type="synonym">Eptesicus nilssonii</name>
    <dbReference type="NCBI Taxonomy" id="3371016"/>
    <lineage>
        <taxon>Eukaryota</taxon>
        <taxon>Metazoa</taxon>
        <taxon>Chordata</taxon>
        <taxon>Craniata</taxon>
        <taxon>Vertebrata</taxon>
        <taxon>Euteleostomi</taxon>
        <taxon>Mammalia</taxon>
        <taxon>Eutheria</taxon>
        <taxon>Laurasiatheria</taxon>
        <taxon>Chiroptera</taxon>
        <taxon>Yangochiroptera</taxon>
        <taxon>Vespertilionidae</taxon>
        <taxon>Cnephaeus</taxon>
    </lineage>
</organism>
<evidence type="ECO:0000313" key="2">
    <source>
        <dbReference type="Proteomes" id="UP001177744"/>
    </source>
</evidence>
<comment type="caution">
    <text evidence="1">The sequence shown here is derived from an EMBL/GenBank/DDBJ whole genome shotgun (WGS) entry which is preliminary data.</text>
</comment>
<name>A0AA40LN27_CNENI</name>
<dbReference type="EMBL" id="JAULJE010000011">
    <property type="protein sequence ID" value="KAK1337663.1"/>
    <property type="molecule type" value="Genomic_DNA"/>
</dbReference>
<accession>A0AA40LN27</accession>
<keyword evidence="2" id="KW-1185">Reference proteome</keyword>
<dbReference type="AlphaFoldDB" id="A0AA40LN27"/>
<gene>
    <name evidence="1" type="ORF">QTO34_002296</name>
</gene>
<reference evidence="1" key="1">
    <citation type="submission" date="2023-06" db="EMBL/GenBank/DDBJ databases">
        <title>Reference genome for the Northern bat (Eptesicus nilssonii), a most northern bat species.</title>
        <authorList>
            <person name="Laine V.N."/>
            <person name="Pulliainen A.T."/>
            <person name="Lilley T.M."/>
        </authorList>
    </citation>
    <scope>NUCLEOTIDE SEQUENCE</scope>
    <source>
        <strain evidence="1">BLF_Eptnil</strain>
        <tissue evidence="1">Kidney</tissue>
    </source>
</reference>
<proteinExistence type="predicted"/>
<evidence type="ECO:0000313" key="1">
    <source>
        <dbReference type="EMBL" id="KAK1337663.1"/>
    </source>
</evidence>
<protein>
    <submittedName>
        <fullName evidence="1">Uncharacterized protein</fullName>
    </submittedName>
</protein>